<dbReference type="RefSeq" id="WP_267153468.1">
    <property type="nucleotide sequence ID" value="NZ_JAPMLT010000017.1"/>
</dbReference>
<protein>
    <submittedName>
        <fullName evidence="1">Uncharacterized protein</fullName>
    </submittedName>
</protein>
<dbReference type="EMBL" id="JAPMLT010000017">
    <property type="protein sequence ID" value="MCX7572217.1"/>
    <property type="molecule type" value="Genomic_DNA"/>
</dbReference>
<comment type="caution">
    <text evidence="1">The sequence shown here is derived from an EMBL/GenBank/DDBJ whole genome shotgun (WGS) entry which is preliminary data.</text>
</comment>
<proteinExistence type="predicted"/>
<reference evidence="1 2" key="1">
    <citation type="submission" date="2022-11" db="EMBL/GenBank/DDBJ databases">
        <title>Study of microbial diversity in lake waters.</title>
        <authorList>
            <person name="Zhang J."/>
        </authorList>
    </citation>
    <scope>NUCLEOTIDE SEQUENCE [LARGE SCALE GENOMIC DNA]</scope>
    <source>
        <strain evidence="1 2">DT12</strain>
    </source>
</reference>
<keyword evidence="2" id="KW-1185">Reference proteome</keyword>
<evidence type="ECO:0000313" key="2">
    <source>
        <dbReference type="Proteomes" id="UP001208017"/>
    </source>
</evidence>
<gene>
    <name evidence="1" type="ORF">OS242_20115</name>
</gene>
<name>A0ABT3X8A4_9BACL</name>
<sequence>MNKSDFQLSQEEIDSILAQAGLESLRDGQVEPLDDLVSER</sequence>
<evidence type="ECO:0000313" key="1">
    <source>
        <dbReference type="EMBL" id="MCX7572217.1"/>
    </source>
</evidence>
<organism evidence="1 2">
    <name type="scientific">Tumebacillus lacus</name>
    <dbReference type="NCBI Taxonomy" id="2995335"/>
    <lineage>
        <taxon>Bacteria</taxon>
        <taxon>Bacillati</taxon>
        <taxon>Bacillota</taxon>
        <taxon>Bacilli</taxon>
        <taxon>Bacillales</taxon>
        <taxon>Alicyclobacillaceae</taxon>
        <taxon>Tumebacillus</taxon>
    </lineage>
</organism>
<accession>A0ABT3X8A4</accession>
<dbReference type="Proteomes" id="UP001208017">
    <property type="component" value="Unassembled WGS sequence"/>
</dbReference>